<dbReference type="Gene3D" id="3.20.20.220">
    <property type="match status" value="1"/>
</dbReference>
<evidence type="ECO:0000313" key="4">
    <source>
        <dbReference type="Proteomes" id="UP001319080"/>
    </source>
</evidence>
<protein>
    <submittedName>
        <fullName evidence="3">Proline dehydrogenase family protein</fullName>
    </submittedName>
</protein>
<evidence type="ECO:0000313" key="3">
    <source>
        <dbReference type="EMBL" id="MBT1707708.1"/>
    </source>
</evidence>
<dbReference type="InterPro" id="IPR029041">
    <property type="entry name" value="FAD-linked_oxidoreductase-like"/>
</dbReference>
<dbReference type="Proteomes" id="UP001319080">
    <property type="component" value="Unassembled WGS sequence"/>
</dbReference>
<accession>A0AAP2DUI7</accession>
<dbReference type="InterPro" id="IPR002872">
    <property type="entry name" value="Proline_DH_dom"/>
</dbReference>
<dbReference type="EMBL" id="JAHESE010000003">
    <property type="protein sequence ID" value="MBT1707708.1"/>
    <property type="molecule type" value="Genomic_DNA"/>
</dbReference>
<dbReference type="PANTHER" id="PTHR13914:SF0">
    <property type="entry name" value="PROLINE DEHYDROGENASE 1, MITOCHONDRIAL"/>
    <property type="match status" value="1"/>
</dbReference>
<feature type="domain" description="Proline dehydrogenase" evidence="2">
    <location>
        <begin position="80"/>
        <end position="378"/>
    </location>
</feature>
<dbReference type="AlphaFoldDB" id="A0AAP2DUI7"/>
<name>A0AAP2DUI7_9BACT</name>
<keyword evidence="1" id="KW-0560">Oxidoreductase</keyword>
<dbReference type="Pfam" id="PF01619">
    <property type="entry name" value="Pro_dh"/>
    <property type="match status" value="1"/>
</dbReference>
<dbReference type="RefSeq" id="WP_254083299.1">
    <property type="nucleotide sequence ID" value="NZ_JAHESE010000003.1"/>
</dbReference>
<comment type="caution">
    <text evidence="3">The sequence shown here is derived from an EMBL/GenBank/DDBJ whole genome shotgun (WGS) entry which is preliminary data.</text>
</comment>
<dbReference type="GO" id="GO:0004657">
    <property type="term" value="F:proline dehydrogenase activity"/>
    <property type="evidence" value="ECO:0007669"/>
    <property type="project" value="InterPro"/>
</dbReference>
<evidence type="ECO:0000259" key="2">
    <source>
        <dbReference type="Pfam" id="PF01619"/>
    </source>
</evidence>
<keyword evidence="4" id="KW-1185">Reference proteome</keyword>
<sequence>MQAHPRISFEDTSVAFSYKSNAALRKANFIFSLVNHPWISSMAIGSTKLALKLHLPVEGLIKKTAFDHFCGGVSIDNCDDEVRTLSRYGVGTILDYSVEGEASETGFDQTLEETLRTIRKAKSNPKGIPFSVFKVTGLANMELLEKIQRQDALSPAENEAYQRIQKRVDAICSLAHASGIPVLIDAEETWIQEPVDALAYEMMARYNREKAIVFNTFQLYRKATLQNLKDAFREAVEKGYHLGAKLVRGAYMEKERARAAEMGYEDPIQPDKAASDKAFTEALEFCVVNLRQMAFMCGSHNEHSNLYLTQLMEQHGISSNDERVWFAQLYGMSDNISFNLAKAGYKVAKYMPYGPVRSVMPYLFRRATENTSVAGQSSRELILIRKELQRRRSAQ</sequence>
<dbReference type="GO" id="GO:0071949">
    <property type="term" value="F:FAD binding"/>
    <property type="evidence" value="ECO:0007669"/>
    <property type="project" value="TreeGrafter"/>
</dbReference>
<proteinExistence type="predicted"/>
<dbReference type="GO" id="GO:0010133">
    <property type="term" value="P:L-proline catabolic process to L-glutamate"/>
    <property type="evidence" value="ECO:0007669"/>
    <property type="project" value="TreeGrafter"/>
</dbReference>
<dbReference type="InterPro" id="IPR015659">
    <property type="entry name" value="Proline_oxidase"/>
</dbReference>
<evidence type="ECO:0000256" key="1">
    <source>
        <dbReference type="ARBA" id="ARBA00023002"/>
    </source>
</evidence>
<dbReference type="SUPFAM" id="SSF51730">
    <property type="entry name" value="FAD-linked oxidoreductase"/>
    <property type="match status" value="1"/>
</dbReference>
<organism evidence="3 4">
    <name type="scientific">Dawidia cretensis</name>
    <dbReference type="NCBI Taxonomy" id="2782350"/>
    <lineage>
        <taxon>Bacteria</taxon>
        <taxon>Pseudomonadati</taxon>
        <taxon>Bacteroidota</taxon>
        <taxon>Cytophagia</taxon>
        <taxon>Cytophagales</taxon>
        <taxon>Chryseotaleaceae</taxon>
        <taxon>Dawidia</taxon>
    </lineage>
</organism>
<gene>
    <name evidence="3" type="ORF">KK062_05725</name>
</gene>
<dbReference type="PANTHER" id="PTHR13914">
    <property type="entry name" value="PROLINE OXIDASE"/>
    <property type="match status" value="1"/>
</dbReference>
<reference evidence="3 4" key="1">
    <citation type="submission" date="2021-05" db="EMBL/GenBank/DDBJ databases">
        <title>A Polyphasic approach of four new species of the genus Ohtaekwangia: Ohtaekwangia histidinii sp. nov., Ohtaekwangia cretensis sp. nov., Ohtaekwangia indiensis sp. nov., Ohtaekwangia reichenbachii sp. nov. from diverse environment.</title>
        <authorList>
            <person name="Octaviana S."/>
        </authorList>
    </citation>
    <scope>NUCLEOTIDE SEQUENCE [LARGE SCALE GENOMIC DNA]</scope>
    <source>
        <strain evidence="3 4">PWU5</strain>
    </source>
</reference>